<dbReference type="AlphaFoldDB" id="A0AAD5MBK9"/>
<dbReference type="Proteomes" id="UP001196413">
    <property type="component" value="Unassembled WGS sequence"/>
</dbReference>
<evidence type="ECO:0000313" key="3">
    <source>
        <dbReference type="Proteomes" id="UP001196413"/>
    </source>
</evidence>
<reference evidence="2" key="1">
    <citation type="submission" date="2021-06" db="EMBL/GenBank/DDBJ databases">
        <title>Parelaphostrongylus tenuis whole genome reference sequence.</title>
        <authorList>
            <person name="Garwood T.J."/>
            <person name="Larsen P.A."/>
            <person name="Fountain-Jones N.M."/>
            <person name="Garbe J.R."/>
            <person name="Macchietto M.G."/>
            <person name="Kania S.A."/>
            <person name="Gerhold R.W."/>
            <person name="Richards J.E."/>
            <person name="Wolf T.M."/>
        </authorList>
    </citation>
    <scope>NUCLEOTIDE SEQUENCE</scope>
    <source>
        <strain evidence="2">MNPRO001-30</strain>
        <tissue evidence="2">Meninges</tissue>
    </source>
</reference>
<accession>A0AAD5MBK9</accession>
<comment type="caution">
    <text evidence="2">The sequence shown here is derived from an EMBL/GenBank/DDBJ whole genome shotgun (WGS) entry which is preliminary data.</text>
</comment>
<name>A0AAD5MBK9_PARTN</name>
<sequence>MLPSRTFGGGGFVVYPSITLRVDSHEILSPRLAILQLQPKRNRNISIINRYSPAAQPRLTTASQAMASRRPRINGGRQSPDHLHRKCRHFTDHGMKLLSVAMLESNHHHGRQTREYEANGKFAENHIIREDGTPQYPSILVSK</sequence>
<protein>
    <submittedName>
        <fullName evidence="2">Uncharacterized protein</fullName>
    </submittedName>
</protein>
<keyword evidence="3" id="KW-1185">Reference proteome</keyword>
<evidence type="ECO:0000313" key="2">
    <source>
        <dbReference type="EMBL" id="KAJ1355622.1"/>
    </source>
</evidence>
<feature type="region of interest" description="Disordered" evidence="1">
    <location>
        <begin position="57"/>
        <end position="82"/>
    </location>
</feature>
<dbReference type="EMBL" id="JAHQIW010002521">
    <property type="protein sequence ID" value="KAJ1355622.1"/>
    <property type="molecule type" value="Genomic_DNA"/>
</dbReference>
<evidence type="ECO:0000256" key="1">
    <source>
        <dbReference type="SAM" id="MobiDB-lite"/>
    </source>
</evidence>
<gene>
    <name evidence="2" type="ORF">KIN20_013088</name>
</gene>
<organism evidence="2 3">
    <name type="scientific">Parelaphostrongylus tenuis</name>
    <name type="common">Meningeal worm</name>
    <dbReference type="NCBI Taxonomy" id="148309"/>
    <lineage>
        <taxon>Eukaryota</taxon>
        <taxon>Metazoa</taxon>
        <taxon>Ecdysozoa</taxon>
        <taxon>Nematoda</taxon>
        <taxon>Chromadorea</taxon>
        <taxon>Rhabditida</taxon>
        <taxon>Rhabditina</taxon>
        <taxon>Rhabditomorpha</taxon>
        <taxon>Strongyloidea</taxon>
        <taxon>Metastrongylidae</taxon>
        <taxon>Parelaphostrongylus</taxon>
    </lineage>
</organism>
<proteinExistence type="predicted"/>